<evidence type="ECO:0000256" key="3">
    <source>
        <dbReference type="ARBA" id="ARBA00013253"/>
    </source>
</evidence>
<keyword evidence="5 14" id="KW-0808">Transferase</keyword>
<evidence type="ECO:0000313" key="15">
    <source>
        <dbReference type="Proteomes" id="UP000315439"/>
    </source>
</evidence>
<keyword evidence="8" id="KW-0067">ATP-binding</keyword>
<dbReference type="InterPro" id="IPR035907">
    <property type="entry name" value="Hppk_sf"/>
</dbReference>
<evidence type="ECO:0000256" key="11">
    <source>
        <dbReference type="ARBA" id="ARBA00029766"/>
    </source>
</evidence>
<dbReference type="InterPro" id="IPR000550">
    <property type="entry name" value="Hppk"/>
</dbReference>
<dbReference type="SUPFAM" id="SSF55083">
    <property type="entry name" value="6-hydroxymethyl-7,8-dihydropterin pyrophosphokinase, HPPK"/>
    <property type="match status" value="1"/>
</dbReference>
<name>A0A545UEE3_9GAMM</name>
<evidence type="ECO:0000256" key="9">
    <source>
        <dbReference type="ARBA" id="ARBA00022909"/>
    </source>
</evidence>
<sequence>MNESSTYNPQSTGKIAFIGLGANLQQPQQQLERALKALSIIERTHLNTCSSFYQSKPMGPQDQNDFTNAVAMLTTHLSPLKLLDQLQKIENDQGRVRNSERWGPRTLDLDLLLYNNDIINEPRLTVPHIGLKQRSFVILPLFEISPDLVLPDGTAVKSLAESIDKQGIFKL</sequence>
<dbReference type="Proteomes" id="UP000315439">
    <property type="component" value="Unassembled WGS sequence"/>
</dbReference>
<keyword evidence="9" id="KW-0289">Folate biosynthesis</keyword>
<dbReference type="GO" id="GO:0003848">
    <property type="term" value="F:2-amino-4-hydroxy-6-hydroxymethyldihydropteridine diphosphokinase activity"/>
    <property type="evidence" value="ECO:0007669"/>
    <property type="project" value="UniProtKB-EC"/>
</dbReference>
<dbReference type="GO" id="GO:0046656">
    <property type="term" value="P:folic acid biosynthetic process"/>
    <property type="evidence" value="ECO:0007669"/>
    <property type="project" value="UniProtKB-KW"/>
</dbReference>
<dbReference type="PANTHER" id="PTHR43071:SF1">
    <property type="entry name" value="2-AMINO-4-HYDROXY-6-HYDROXYMETHYLDIHYDROPTERIDINE PYROPHOSPHOKINASE"/>
    <property type="match status" value="1"/>
</dbReference>
<evidence type="ECO:0000259" key="13">
    <source>
        <dbReference type="PROSITE" id="PS00794"/>
    </source>
</evidence>
<evidence type="ECO:0000256" key="7">
    <source>
        <dbReference type="ARBA" id="ARBA00022777"/>
    </source>
</evidence>
<dbReference type="CDD" id="cd00483">
    <property type="entry name" value="HPPK"/>
    <property type="match status" value="1"/>
</dbReference>
<keyword evidence="7 14" id="KW-0418">Kinase</keyword>
<dbReference type="Gene3D" id="3.30.70.560">
    <property type="entry name" value="7,8-Dihydro-6-hydroxymethylpterin-pyrophosphokinase HPPK"/>
    <property type="match status" value="1"/>
</dbReference>
<comment type="pathway">
    <text evidence="1">Cofactor biosynthesis; tetrahydrofolate biosynthesis; 2-amino-4-hydroxy-6-hydroxymethyl-7,8-dihydropteridine diphosphate from 7,8-dihydroneopterin triphosphate: step 4/4.</text>
</comment>
<feature type="domain" description="7,8-dihydro-6-hydroxymethylpterin-pyrophosphokinase" evidence="13">
    <location>
        <begin position="101"/>
        <end position="112"/>
    </location>
</feature>
<keyword evidence="15" id="KW-1185">Reference proteome</keyword>
<evidence type="ECO:0000256" key="5">
    <source>
        <dbReference type="ARBA" id="ARBA00022679"/>
    </source>
</evidence>
<dbReference type="Pfam" id="PF01288">
    <property type="entry name" value="HPPK"/>
    <property type="match status" value="1"/>
</dbReference>
<dbReference type="GO" id="GO:0046654">
    <property type="term" value="P:tetrahydrofolate biosynthetic process"/>
    <property type="evidence" value="ECO:0007669"/>
    <property type="project" value="UniProtKB-UniPathway"/>
</dbReference>
<keyword evidence="6" id="KW-0547">Nucleotide-binding</keyword>
<evidence type="ECO:0000256" key="10">
    <source>
        <dbReference type="ARBA" id="ARBA00029409"/>
    </source>
</evidence>
<evidence type="ECO:0000313" key="14">
    <source>
        <dbReference type="EMBL" id="TQV87846.1"/>
    </source>
</evidence>
<dbReference type="PANTHER" id="PTHR43071">
    <property type="entry name" value="2-AMINO-4-HYDROXY-6-HYDROXYMETHYLDIHYDROPTERIDINE PYROPHOSPHOKINASE"/>
    <property type="match status" value="1"/>
</dbReference>
<dbReference type="RefSeq" id="WP_142893507.1">
    <property type="nucleotide sequence ID" value="NZ_ML660163.1"/>
</dbReference>
<reference evidence="14 15" key="1">
    <citation type="submission" date="2019-07" db="EMBL/GenBank/DDBJ databases">
        <title>Draft genome for Aliikangiella sp. M105.</title>
        <authorList>
            <person name="Wang G."/>
        </authorList>
    </citation>
    <scope>NUCLEOTIDE SEQUENCE [LARGE SCALE GENOMIC DNA]</scope>
    <source>
        <strain evidence="14 15">M105</strain>
    </source>
</reference>
<dbReference type="OrthoDB" id="9808041at2"/>
<dbReference type="EMBL" id="VIKS01000006">
    <property type="protein sequence ID" value="TQV87846.1"/>
    <property type="molecule type" value="Genomic_DNA"/>
</dbReference>
<dbReference type="NCBIfam" id="TIGR01498">
    <property type="entry name" value="folK"/>
    <property type="match status" value="1"/>
</dbReference>
<dbReference type="PROSITE" id="PS00794">
    <property type="entry name" value="HPPK"/>
    <property type="match status" value="1"/>
</dbReference>
<protein>
    <recommendedName>
        <fullName evidence="4">2-amino-4-hydroxy-6-hydroxymethyldihydropteridine pyrophosphokinase</fullName>
        <ecNumber evidence="3">2.7.6.3</ecNumber>
    </recommendedName>
    <alternativeName>
        <fullName evidence="11">6-hydroxymethyl-7,8-dihydropterin pyrophosphokinase</fullName>
    </alternativeName>
    <alternativeName>
        <fullName evidence="12">7,8-dihydro-6-hydroxymethylpterin-pyrophosphokinase</fullName>
    </alternativeName>
</protein>
<accession>A0A545UEE3</accession>
<proteinExistence type="inferred from homology"/>
<dbReference type="GO" id="GO:0005524">
    <property type="term" value="F:ATP binding"/>
    <property type="evidence" value="ECO:0007669"/>
    <property type="project" value="UniProtKB-KW"/>
</dbReference>
<dbReference type="GO" id="GO:0016301">
    <property type="term" value="F:kinase activity"/>
    <property type="evidence" value="ECO:0007669"/>
    <property type="project" value="UniProtKB-KW"/>
</dbReference>
<evidence type="ECO:0000256" key="8">
    <source>
        <dbReference type="ARBA" id="ARBA00022840"/>
    </source>
</evidence>
<evidence type="ECO:0000256" key="4">
    <source>
        <dbReference type="ARBA" id="ARBA00016218"/>
    </source>
</evidence>
<comment type="caution">
    <text evidence="14">The sequence shown here is derived from an EMBL/GenBank/DDBJ whole genome shotgun (WGS) entry which is preliminary data.</text>
</comment>
<dbReference type="AlphaFoldDB" id="A0A545UEE3"/>
<organism evidence="14 15">
    <name type="scientific">Aliikangiella coralliicola</name>
    <dbReference type="NCBI Taxonomy" id="2592383"/>
    <lineage>
        <taxon>Bacteria</taxon>
        <taxon>Pseudomonadati</taxon>
        <taxon>Pseudomonadota</taxon>
        <taxon>Gammaproteobacteria</taxon>
        <taxon>Oceanospirillales</taxon>
        <taxon>Pleioneaceae</taxon>
        <taxon>Aliikangiella</taxon>
    </lineage>
</organism>
<comment type="function">
    <text evidence="10">Catalyzes the transfer of pyrophosphate from adenosine triphosphate (ATP) to 6-hydroxymethyl-7,8-dihydropterin, an enzymatic step in folate biosynthesis pathway.</text>
</comment>
<comment type="similarity">
    <text evidence="2">Belongs to the HPPK family.</text>
</comment>
<gene>
    <name evidence="14" type="primary">folK</name>
    <name evidence="14" type="ORF">FLL46_10730</name>
</gene>
<evidence type="ECO:0000256" key="12">
    <source>
        <dbReference type="ARBA" id="ARBA00033413"/>
    </source>
</evidence>
<evidence type="ECO:0000256" key="2">
    <source>
        <dbReference type="ARBA" id="ARBA00005810"/>
    </source>
</evidence>
<dbReference type="EC" id="2.7.6.3" evidence="3"/>
<dbReference type="UniPathway" id="UPA00077">
    <property type="reaction ID" value="UER00155"/>
</dbReference>
<evidence type="ECO:0000256" key="1">
    <source>
        <dbReference type="ARBA" id="ARBA00005051"/>
    </source>
</evidence>
<evidence type="ECO:0000256" key="6">
    <source>
        <dbReference type="ARBA" id="ARBA00022741"/>
    </source>
</evidence>